<dbReference type="OrthoDB" id="4319333at2759"/>
<feature type="domain" description="Apple" evidence="2">
    <location>
        <begin position="114"/>
        <end position="150"/>
    </location>
</feature>
<protein>
    <recommendedName>
        <fullName evidence="2">Apple domain-containing protein</fullName>
    </recommendedName>
</protein>
<reference evidence="3 4" key="1">
    <citation type="journal article" date="2018" name="Front. Microbiol.">
        <title>Genome-Wide Analysis of Corynespora cassiicola Leaf Fall Disease Putative Effectors.</title>
        <authorList>
            <person name="Lopez D."/>
            <person name="Ribeiro S."/>
            <person name="Label P."/>
            <person name="Fumanal B."/>
            <person name="Venisse J.S."/>
            <person name="Kohler A."/>
            <person name="de Oliveira R.R."/>
            <person name="Labutti K."/>
            <person name="Lipzen A."/>
            <person name="Lail K."/>
            <person name="Bauer D."/>
            <person name="Ohm R.A."/>
            <person name="Barry K.W."/>
            <person name="Spatafora J."/>
            <person name="Grigoriev I.V."/>
            <person name="Martin F.M."/>
            <person name="Pujade-Renaud V."/>
        </authorList>
    </citation>
    <scope>NUCLEOTIDE SEQUENCE [LARGE SCALE GENOMIC DNA]</scope>
    <source>
        <strain evidence="3 4">Philippines</strain>
    </source>
</reference>
<feature type="signal peptide" evidence="1">
    <location>
        <begin position="1"/>
        <end position="15"/>
    </location>
</feature>
<keyword evidence="1" id="KW-0732">Signal</keyword>
<dbReference type="EMBL" id="KZ678132">
    <property type="protein sequence ID" value="PSN70410.1"/>
    <property type="molecule type" value="Genomic_DNA"/>
</dbReference>
<organism evidence="3 4">
    <name type="scientific">Corynespora cassiicola Philippines</name>
    <dbReference type="NCBI Taxonomy" id="1448308"/>
    <lineage>
        <taxon>Eukaryota</taxon>
        <taxon>Fungi</taxon>
        <taxon>Dikarya</taxon>
        <taxon>Ascomycota</taxon>
        <taxon>Pezizomycotina</taxon>
        <taxon>Dothideomycetes</taxon>
        <taxon>Pleosporomycetidae</taxon>
        <taxon>Pleosporales</taxon>
        <taxon>Corynesporascaceae</taxon>
        <taxon>Corynespora</taxon>
    </lineage>
</organism>
<evidence type="ECO:0000313" key="4">
    <source>
        <dbReference type="Proteomes" id="UP000240883"/>
    </source>
</evidence>
<evidence type="ECO:0000313" key="3">
    <source>
        <dbReference type="EMBL" id="PSN70410.1"/>
    </source>
</evidence>
<dbReference type="Pfam" id="PF00024">
    <property type="entry name" value="PAN_1"/>
    <property type="match status" value="1"/>
</dbReference>
<dbReference type="AlphaFoldDB" id="A0A2T2NYB4"/>
<dbReference type="InterPro" id="IPR003609">
    <property type="entry name" value="Pan_app"/>
</dbReference>
<evidence type="ECO:0000259" key="2">
    <source>
        <dbReference type="Pfam" id="PF00024"/>
    </source>
</evidence>
<keyword evidence="4" id="KW-1185">Reference proteome</keyword>
<dbReference type="Proteomes" id="UP000240883">
    <property type="component" value="Unassembled WGS sequence"/>
</dbReference>
<evidence type="ECO:0000256" key="1">
    <source>
        <dbReference type="SAM" id="SignalP"/>
    </source>
</evidence>
<name>A0A2T2NYB4_CORCC</name>
<accession>A0A2T2NYB4</accession>
<proteinExistence type="predicted"/>
<gene>
    <name evidence="3" type="ORF">BS50DRAFT_311990</name>
</gene>
<sequence length="302" mass="34193">MYFALSLLLASHAYAWPSTPSVENMAPRNDPPDSAPVIDALRDPDMYDRLIRPYQPHNEQTPVDNIFQSQNGNSCGPRGACPAYEGETRNINGREYHMYCINAPWGSYFWLPSSKNLEECEKRCHENSYDCNGLTFYPSTGACSIITSKDAAPYIWDNGYQKIGAIPVKSDVAFGPGMLCPLPGSDNQVWDFEDKKYRFKMSCRNQIKADAKDRRQIGLAKTVDECGERCGHEKDCYGFHYYQPTFPGGRLDGQRTCELIMRQVGAGDWVPLWRPNQYLSGLRVEHADCGDVGWNQDEKGRN</sequence>
<feature type="chain" id="PRO_5015588040" description="Apple domain-containing protein" evidence="1">
    <location>
        <begin position="16"/>
        <end position="302"/>
    </location>
</feature>